<dbReference type="AlphaFoldDB" id="A0A6J8AXA8"/>
<keyword evidence="1" id="KW-0863">Zinc-finger</keyword>
<sequence length="1207" mass="136563">MLSRTSLEENDSHGVGSSASFRQGMESVLEDSSQIQSRGETEDEFDTDRYKQKNADATAKSEKSDINLKTSTQSLKKLGSKLSTSMTDDFDMEMYKTARGNLNSRQKKTSVIGNYPDSKQSTKTENMVKASYRLTEDVLDPDKSGEPWVNTSRELKSGIVVCSTHDEAPVIMHCKTCDRLVCDECITSTHKPHDLVEIRKQGLQDKLILTEKLPDVRTRAIPSLRKNLDGLSHTKSKCTEEFDSMIDQIKHRSSVLIMAIETARDRLISRCSSDKDASHAFLNKLEDKLSTGLVSIEASANSSDEALQMDKDPATVHERIKLQWLLDKYRRSHPQIIYPKFQNGTAPREEATLEKMIGYFDGMLKCEAKDQLHKIMLNVTPLGSLKPLYVKTISYMHKVRSACSSGDDKICIIPVIPSTSLDIMTSDGVSVMTQVPHTRIYDITRTMDSHFLVSDPRSRKIMRITEHGVVVKWTNVNGIPRGLHACKNGDILVCIVDSVAFSHFRHSKRFIIRMNENFKIIETYGQKEHIFNIPDRIFENINGDICIIDRTGGLDSRLVVMDCHGGVRFEYPGEGSFDGSYGDGYIPVKRQAFSDVCCDGYANIYLSDERNNEIVVLDPDGAEQKGVDEIFMKKRDKVETNMVAPHRIVIDQNGRLWIRTITKDIPSNVKIKDGKVICTEHGQEEVGMYCKKCGVLVCTGCIEFRHRSHDIVSVKSQAVDDRKLLLRTIPGLKQTFIPSLKENLKAIKESRDSTKAEFSKLIEQINARSLELIKEIHKVRDRMIQECKANQEKTTTFLNETESKTLNGISTLEKSMKSCEELLRQERADRNAEIILERIELDSNLDEFPNKNPKLGYPNFHPGVNDENVLKHMFGGFRGQFKRDFDAVIPYTKLSTITKKLKPNIVSAFKYKTDIRAMCIVDVNTAWLVPISQYNELVKVDRSGRELERRSTGFQVYDLTLTKNQDILATNSENKSLIQLTEDGGHKEVADLPLRPRGLSACKNGDLLLCLCDAVDFPIHKDGKRQVVRMDKKYKIKLTIESYDGHKSFTLPDRVSENINGDICVIDRTGGGNSHLCVFSSHGKFLFSYPDVELEQQEQIIPTKIQKKHSFRDVCCDSLGNIIISDEKYNEIVVLTKHGGKKCLLTHRLQRTGGLNISPHFYRPSCLGLDGDGKLWVLQKQGITVVDLYSQWVPGYSRQPLTANTPR</sequence>
<gene>
    <name evidence="4" type="ORF">MCOR_12596</name>
</gene>
<evidence type="ECO:0000259" key="3">
    <source>
        <dbReference type="PROSITE" id="PS50119"/>
    </source>
</evidence>
<dbReference type="OrthoDB" id="1428895at2759"/>
<organism evidence="4 5">
    <name type="scientific">Mytilus coruscus</name>
    <name type="common">Sea mussel</name>
    <dbReference type="NCBI Taxonomy" id="42192"/>
    <lineage>
        <taxon>Eukaryota</taxon>
        <taxon>Metazoa</taxon>
        <taxon>Spiralia</taxon>
        <taxon>Lophotrochozoa</taxon>
        <taxon>Mollusca</taxon>
        <taxon>Bivalvia</taxon>
        <taxon>Autobranchia</taxon>
        <taxon>Pteriomorphia</taxon>
        <taxon>Mytilida</taxon>
        <taxon>Mytiloidea</taxon>
        <taxon>Mytilidae</taxon>
        <taxon>Mytilinae</taxon>
        <taxon>Mytilus</taxon>
    </lineage>
</organism>
<dbReference type="SUPFAM" id="SSF57845">
    <property type="entry name" value="B-box zinc-binding domain"/>
    <property type="match status" value="2"/>
</dbReference>
<evidence type="ECO:0000313" key="4">
    <source>
        <dbReference type="EMBL" id="CAC5375658.1"/>
    </source>
</evidence>
<dbReference type="SMART" id="SM00336">
    <property type="entry name" value="BBOX"/>
    <property type="match status" value="2"/>
</dbReference>
<dbReference type="PROSITE" id="PS50119">
    <property type="entry name" value="ZF_BBOX"/>
    <property type="match status" value="2"/>
</dbReference>
<feature type="compositionally biased region" description="Basic and acidic residues" evidence="2">
    <location>
        <begin position="1"/>
        <end position="12"/>
    </location>
</feature>
<dbReference type="InterPro" id="IPR011042">
    <property type="entry name" value="6-blade_b-propeller_TolB-like"/>
</dbReference>
<dbReference type="Gene3D" id="2.120.10.30">
    <property type="entry name" value="TolB, C-terminal domain"/>
    <property type="match status" value="2"/>
</dbReference>
<name>A0A6J8AXA8_MYTCO</name>
<keyword evidence="1" id="KW-0479">Metal-binding</keyword>
<dbReference type="Pfam" id="PF00643">
    <property type="entry name" value="zf-B_box"/>
    <property type="match status" value="2"/>
</dbReference>
<evidence type="ECO:0000313" key="5">
    <source>
        <dbReference type="Proteomes" id="UP000507470"/>
    </source>
</evidence>
<dbReference type="Proteomes" id="UP000507470">
    <property type="component" value="Unassembled WGS sequence"/>
</dbReference>
<dbReference type="GO" id="GO:0008270">
    <property type="term" value="F:zinc ion binding"/>
    <property type="evidence" value="ECO:0007669"/>
    <property type="project" value="UniProtKB-KW"/>
</dbReference>
<dbReference type="InterPro" id="IPR000315">
    <property type="entry name" value="Znf_B-box"/>
</dbReference>
<accession>A0A6J8AXA8</accession>
<proteinExistence type="predicted"/>
<feature type="region of interest" description="Disordered" evidence="2">
    <location>
        <begin position="1"/>
        <end position="65"/>
    </location>
</feature>
<feature type="domain" description="B box-type" evidence="3">
    <location>
        <begin position="157"/>
        <end position="198"/>
    </location>
</feature>
<dbReference type="SUPFAM" id="SSF101898">
    <property type="entry name" value="NHL repeat"/>
    <property type="match status" value="1"/>
</dbReference>
<keyword evidence="1" id="KW-0862">Zinc</keyword>
<protein>
    <recommendedName>
        <fullName evidence="3">B box-type domain-containing protein</fullName>
    </recommendedName>
</protein>
<feature type="region of interest" description="Disordered" evidence="2">
    <location>
        <begin position="105"/>
        <end position="125"/>
    </location>
</feature>
<dbReference type="Gene3D" id="3.30.160.60">
    <property type="entry name" value="Classic Zinc Finger"/>
    <property type="match status" value="2"/>
</dbReference>
<evidence type="ECO:0000256" key="2">
    <source>
        <dbReference type="SAM" id="MobiDB-lite"/>
    </source>
</evidence>
<feature type="compositionally biased region" description="Basic and acidic residues" evidence="2">
    <location>
        <begin position="47"/>
        <end position="65"/>
    </location>
</feature>
<dbReference type="EMBL" id="CACVKT020002154">
    <property type="protein sequence ID" value="CAC5375658.1"/>
    <property type="molecule type" value="Genomic_DNA"/>
</dbReference>
<dbReference type="InterPro" id="IPR047153">
    <property type="entry name" value="TRIM45/56/19-like"/>
</dbReference>
<dbReference type="CDD" id="cd19756">
    <property type="entry name" value="Bbox2"/>
    <property type="match status" value="1"/>
</dbReference>
<dbReference type="PANTHER" id="PTHR25462">
    <property type="entry name" value="BONUS, ISOFORM C-RELATED"/>
    <property type="match status" value="1"/>
</dbReference>
<reference evidence="4 5" key="1">
    <citation type="submission" date="2020-06" db="EMBL/GenBank/DDBJ databases">
        <authorList>
            <person name="Li R."/>
            <person name="Bekaert M."/>
        </authorList>
    </citation>
    <scope>NUCLEOTIDE SEQUENCE [LARGE SCALE GENOMIC DNA]</scope>
    <source>
        <strain evidence="5">wild</strain>
    </source>
</reference>
<dbReference type="PANTHER" id="PTHR25462:SF296">
    <property type="entry name" value="MEIOTIC P26, ISOFORM F"/>
    <property type="match status" value="1"/>
</dbReference>
<evidence type="ECO:0000256" key="1">
    <source>
        <dbReference type="PROSITE-ProRule" id="PRU00024"/>
    </source>
</evidence>
<dbReference type="SUPFAM" id="SSF63829">
    <property type="entry name" value="Calcium-dependent phosphotriesterase"/>
    <property type="match status" value="1"/>
</dbReference>
<feature type="domain" description="B box-type" evidence="3">
    <location>
        <begin position="673"/>
        <end position="714"/>
    </location>
</feature>
<keyword evidence="5" id="KW-1185">Reference proteome</keyword>